<dbReference type="InterPro" id="IPR014001">
    <property type="entry name" value="Helicase_ATP-bd"/>
</dbReference>
<dbReference type="InterPro" id="IPR054712">
    <property type="entry name" value="Cas3-like_dom"/>
</dbReference>
<evidence type="ECO:0000256" key="1">
    <source>
        <dbReference type="ARBA" id="ARBA00022741"/>
    </source>
</evidence>
<proteinExistence type="predicted"/>
<keyword evidence="5" id="KW-0051">Antiviral defense</keyword>
<keyword evidence="9" id="KW-1185">Reference proteome</keyword>
<dbReference type="CDD" id="cd09641">
    <property type="entry name" value="Cas3''_I"/>
    <property type="match status" value="1"/>
</dbReference>
<evidence type="ECO:0000256" key="4">
    <source>
        <dbReference type="ARBA" id="ARBA00022840"/>
    </source>
</evidence>
<keyword evidence="2" id="KW-0378">Hydrolase</keyword>
<feature type="domain" description="HD Cas3-type" evidence="7">
    <location>
        <begin position="29"/>
        <end position="251"/>
    </location>
</feature>
<dbReference type="Pfam" id="PF00270">
    <property type="entry name" value="DEAD"/>
    <property type="match status" value="1"/>
</dbReference>
<protein>
    <submittedName>
        <fullName evidence="8">CRISPR-associated helicase/endonuclease Cas3</fullName>
    </submittedName>
</protein>
<keyword evidence="4" id="KW-0067">ATP-binding</keyword>
<dbReference type="InterPro" id="IPR006474">
    <property type="entry name" value="Helicase_Cas3_CRISPR-ass_core"/>
</dbReference>
<dbReference type="NCBIfam" id="TIGR01596">
    <property type="entry name" value="cas3_HD"/>
    <property type="match status" value="1"/>
</dbReference>
<dbReference type="Proteomes" id="UP000634668">
    <property type="component" value="Unassembled WGS sequence"/>
</dbReference>
<dbReference type="GO" id="GO:0005524">
    <property type="term" value="F:ATP binding"/>
    <property type="evidence" value="ECO:0007669"/>
    <property type="project" value="UniProtKB-KW"/>
</dbReference>
<reference evidence="8" key="2">
    <citation type="submission" date="2020-09" db="EMBL/GenBank/DDBJ databases">
        <authorList>
            <person name="Sun Q."/>
            <person name="Kim S."/>
        </authorList>
    </citation>
    <scope>NUCLEOTIDE SEQUENCE</scope>
    <source>
        <strain evidence="8">KCTC 12113</strain>
    </source>
</reference>
<dbReference type="GO" id="GO:0003676">
    <property type="term" value="F:nucleic acid binding"/>
    <property type="evidence" value="ECO:0007669"/>
    <property type="project" value="InterPro"/>
</dbReference>
<sequence length="915" mass="107272">MADYRENESIEKQLLNADVYYAHTPNRNSSKKPETLAEHLDLVKDYFEATVKIHNLDEPIDGLIFDYLASFSVNSNQLASYLKKVFVHCICYHDHGKVNENFQASPEKMNNSFFWGKENSGNTIGTQHSTLSSFIFLSHKIDEALILFKGKEQVIAMSYILMFSYPIYKHHGKYLDDDFLSKLVRENLLADKLEVYLSLFKKECNSKIVSRILLGLEKALPRIAFSDYARSFHLYQLIRLNFSLLTASDYLATNEYMNKSSITDFGVLSKERIDEIFVKVSTNDWLDEQETKRNFNEKTYQQLAVLSLKKPSRKSNENLNLLRQQMATEAIRNIRLNHEEKLFYIEAPTGGGKTNISMLVTLELLKLNPYLNKVYYVFPFTTLIDQTYKSIKENLGLGEDEIVALHSKADFGKEEDEDDDYGQNRKNYINHLFLNYPFSLLSHIKFFEILKTNAKEQNYILHRLANSVVVIDELQTYAPQHWDKVIYLVQKYAKSYNIRFVIMSATLPKLHRLNVEADTANFVYLLPNARSDYFQNTNFKDRVSFNFELAEKKIHLTELAEILLKESKKYSLCDYGQVKPKDSVYTIIEFIFKKSSTEFYNEIQKINHGFFEEVFVLSGTILEHRRRHIINFLKRKENRNKRILLITTQVVEAGVDIDMDLGFKDKSLLDSDEQLAGRINRNVGKENCQLFLFNYDKEALIYGEDYRLQVTRNLSKKEQQHILESKDFDLLYDKVIAYKNSSNLEEHRKGFYDYLQYIDKLKFESVQKQFKLIEQENLGCFIPMKISIAVKGETIDNNEEIFTTSDLRFLSSFEVLPDVNYKICGEEVFDLYIDLIYCKNGFLEKRIQLKRIQSILSKFVFSLFKTSAIESQLIHFSDMEKSIYGYYYVENWNGFYKEAFGIDDKEFNSVDTQFL</sequence>
<organism evidence="8 9">
    <name type="scientific">Arenibacter certesii</name>
    <dbReference type="NCBI Taxonomy" id="228955"/>
    <lineage>
        <taxon>Bacteria</taxon>
        <taxon>Pseudomonadati</taxon>
        <taxon>Bacteroidota</taxon>
        <taxon>Flavobacteriia</taxon>
        <taxon>Flavobacteriales</taxon>
        <taxon>Flavobacteriaceae</taxon>
        <taxon>Arenibacter</taxon>
    </lineage>
</organism>
<feature type="domain" description="Helicase ATP-binding" evidence="6">
    <location>
        <begin position="334"/>
        <end position="525"/>
    </location>
</feature>
<dbReference type="Pfam" id="PF22590">
    <property type="entry name" value="Cas3-like_C_2"/>
    <property type="match status" value="1"/>
</dbReference>
<dbReference type="SUPFAM" id="SSF52540">
    <property type="entry name" value="P-loop containing nucleoside triphosphate hydrolases"/>
    <property type="match status" value="1"/>
</dbReference>
<dbReference type="GO" id="GO:0016787">
    <property type="term" value="F:hydrolase activity"/>
    <property type="evidence" value="ECO:0007669"/>
    <property type="project" value="UniProtKB-KW"/>
</dbReference>
<evidence type="ECO:0000313" key="9">
    <source>
        <dbReference type="Proteomes" id="UP000634668"/>
    </source>
</evidence>
<name>A0A918MLT3_9FLAO</name>
<dbReference type="InterPro" id="IPR027417">
    <property type="entry name" value="P-loop_NTPase"/>
</dbReference>
<evidence type="ECO:0000313" key="8">
    <source>
        <dbReference type="EMBL" id="GGW36694.1"/>
    </source>
</evidence>
<evidence type="ECO:0000256" key="3">
    <source>
        <dbReference type="ARBA" id="ARBA00022806"/>
    </source>
</evidence>
<evidence type="ECO:0000259" key="7">
    <source>
        <dbReference type="PROSITE" id="PS51643"/>
    </source>
</evidence>
<dbReference type="InterPro" id="IPR011545">
    <property type="entry name" value="DEAD/DEAH_box_helicase_dom"/>
</dbReference>
<keyword evidence="3" id="KW-0347">Helicase</keyword>
<dbReference type="InterPro" id="IPR006483">
    <property type="entry name" value="CRISPR-assoc_Cas3_HD"/>
</dbReference>
<dbReference type="SMART" id="SM00487">
    <property type="entry name" value="DEXDc"/>
    <property type="match status" value="1"/>
</dbReference>
<comment type="caution">
    <text evidence="8">The sequence shown here is derived from an EMBL/GenBank/DDBJ whole genome shotgun (WGS) entry which is preliminary data.</text>
</comment>
<dbReference type="AlphaFoldDB" id="A0A918MLT3"/>
<evidence type="ECO:0000256" key="2">
    <source>
        <dbReference type="ARBA" id="ARBA00022801"/>
    </source>
</evidence>
<evidence type="ECO:0000259" key="6">
    <source>
        <dbReference type="PROSITE" id="PS51192"/>
    </source>
</evidence>
<dbReference type="EMBL" id="BMWP01000013">
    <property type="protein sequence ID" value="GGW36694.1"/>
    <property type="molecule type" value="Genomic_DNA"/>
</dbReference>
<keyword evidence="1" id="KW-0547">Nucleotide-binding</keyword>
<gene>
    <name evidence="8" type="ORF">GCM10007383_22080</name>
</gene>
<dbReference type="CDD" id="cd17930">
    <property type="entry name" value="DEXHc_cas3"/>
    <property type="match status" value="1"/>
</dbReference>
<dbReference type="Gene3D" id="3.40.50.300">
    <property type="entry name" value="P-loop containing nucleotide triphosphate hydrolases"/>
    <property type="match status" value="2"/>
</dbReference>
<accession>A0A918MLT3</accession>
<dbReference type="NCBIfam" id="TIGR01587">
    <property type="entry name" value="cas3_core"/>
    <property type="match status" value="1"/>
</dbReference>
<dbReference type="GO" id="GO:0004386">
    <property type="term" value="F:helicase activity"/>
    <property type="evidence" value="ECO:0007669"/>
    <property type="project" value="UniProtKB-KW"/>
</dbReference>
<dbReference type="GO" id="GO:0051607">
    <property type="term" value="P:defense response to virus"/>
    <property type="evidence" value="ECO:0007669"/>
    <property type="project" value="UniProtKB-KW"/>
</dbReference>
<evidence type="ECO:0000256" key="5">
    <source>
        <dbReference type="ARBA" id="ARBA00023118"/>
    </source>
</evidence>
<dbReference type="PROSITE" id="PS51643">
    <property type="entry name" value="HD_CAS3"/>
    <property type="match status" value="1"/>
</dbReference>
<dbReference type="PROSITE" id="PS51192">
    <property type="entry name" value="HELICASE_ATP_BIND_1"/>
    <property type="match status" value="1"/>
</dbReference>
<reference evidence="8" key="1">
    <citation type="journal article" date="2014" name="Int. J. Syst. Evol. Microbiol.">
        <title>Complete genome sequence of Corynebacterium casei LMG S-19264T (=DSM 44701T), isolated from a smear-ripened cheese.</title>
        <authorList>
            <consortium name="US DOE Joint Genome Institute (JGI-PGF)"/>
            <person name="Walter F."/>
            <person name="Albersmeier A."/>
            <person name="Kalinowski J."/>
            <person name="Ruckert C."/>
        </authorList>
    </citation>
    <scope>NUCLEOTIDE SEQUENCE</scope>
    <source>
        <strain evidence="8">KCTC 12113</strain>
    </source>
</reference>